<dbReference type="AlphaFoldDB" id="A0A158R4U2"/>
<protein>
    <submittedName>
        <fullName evidence="2">CDT1 domain-containing protein</fullName>
    </submittedName>
</protein>
<organism evidence="1 2">
    <name type="scientific">Syphacia muris</name>
    <dbReference type="NCBI Taxonomy" id="451379"/>
    <lineage>
        <taxon>Eukaryota</taxon>
        <taxon>Metazoa</taxon>
        <taxon>Ecdysozoa</taxon>
        <taxon>Nematoda</taxon>
        <taxon>Chromadorea</taxon>
        <taxon>Rhabditida</taxon>
        <taxon>Spirurina</taxon>
        <taxon>Oxyuridomorpha</taxon>
        <taxon>Oxyuroidea</taxon>
        <taxon>Oxyuridae</taxon>
        <taxon>Syphacia</taxon>
    </lineage>
</organism>
<evidence type="ECO:0000313" key="2">
    <source>
        <dbReference type="WBParaSite" id="SMUV_0000444201-mRNA-1"/>
    </source>
</evidence>
<dbReference type="Proteomes" id="UP000046393">
    <property type="component" value="Unplaced"/>
</dbReference>
<accession>A0A158R4U2</accession>
<name>A0A158R4U2_9BILA</name>
<dbReference type="WBParaSite" id="SMUV_0000444201-mRNA-1">
    <property type="protein sequence ID" value="SMUV_0000444201-mRNA-1"/>
    <property type="gene ID" value="SMUV_0000444201"/>
</dbReference>
<sequence>MVDDIFSRIIPKGCDNPEAHFPNTASLPGFPGVIKLSDQLIKKVNKPTFNPLKFGADKQDPFLANIAKSQKEMMDEMSGSMDLKPPIDEDDAKKDTVQIGGCKIVSEPKPVTEHFLERDSTANKHDAFDADNGNEIASVLESVRPMDDEFKNMEEKNFVTQRPLMPYCPLKSSQRRVIIHPSLPLRTALPGSNKLSRIPQRQSKTHISRNIRKSNVVKPLSAQKMPVIANKAKISVREAATRTVPKTVAIDRPRARKTVTYATKKVLKQSYRRDSQSMLSSAGTVNVPKTKLMNASNVQIVNEHLDFNTSVPEAKASVTIMAIAFGVLAVLLTVSIDASSSASDDVGDRKIFRRVKYLMDEMDHPHFADRDKFEENILESVPELRNAELGLLDKQAIQPVFNEIHLAGRCRKGEVDEALDDAEDKMFSRLAKLFLPVLTITSNRISMGMPERGSDGRFSANTIFNVIITNNKPENTTKLDFVDSFVENGLCSKFFPKSKTGKKVEDFVDKWV</sequence>
<proteinExistence type="predicted"/>
<reference evidence="2" key="1">
    <citation type="submission" date="2016-04" db="UniProtKB">
        <authorList>
            <consortium name="WormBaseParasite"/>
        </authorList>
    </citation>
    <scope>IDENTIFICATION</scope>
</reference>
<evidence type="ECO:0000313" key="1">
    <source>
        <dbReference type="Proteomes" id="UP000046393"/>
    </source>
</evidence>
<keyword evidence="1" id="KW-1185">Reference proteome</keyword>